<protein>
    <submittedName>
        <fullName evidence="3">DUF5681 domain-containing protein</fullName>
    </submittedName>
</protein>
<feature type="region of interest" description="Disordered" evidence="1">
    <location>
        <begin position="131"/>
        <end position="201"/>
    </location>
</feature>
<reference evidence="4" key="1">
    <citation type="journal article" date="2019" name="Int. J. Syst. Evol. Microbiol.">
        <title>The Global Catalogue of Microorganisms (GCM) 10K type strain sequencing project: providing services to taxonomists for standard genome sequencing and annotation.</title>
        <authorList>
            <consortium name="The Broad Institute Genomics Platform"/>
            <consortium name="The Broad Institute Genome Sequencing Center for Infectious Disease"/>
            <person name="Wu L."/>
            <person name="Ma J."/>
        </authorList>
    </citation>
    <scope>NUCLEOTIDE SEQUENCE [LARGE SCALE GENOMIC DNA]</scope>
    <source>
        <strain evidence="4">KCTC 52487</strain>
    </source>
</reference>
<dbReference type="Proteomes" id="UP001595379">
    <property type="component" value="Unassembled WGS sequence"/>
</dbReference>
<keyword evidence="4" id="KW-1185">Reference proteome</keyword>
<dbReference type="RefSeq" id="WP_343165437.1">
    <property type="nucleotide sequence ID" value="NZ_JBHRSV010000004.1"/>
</dbReference>
<proteinExistence type="predicted"/>
<evidence type="ECO:0000313" key="3">
    <source>
        <dbReference type="EMBL" id="MFC2925501.1"/>
    </source>
</evidence>
<accession>A0ABV6ZVL1</accession>
<evidence type="ECO:0000256" key="1">
    <source>
        <dbReference type="SAM" id="MobiDB-lite"/>
    </source>
</evidence>
<feature type="domain" description="DUF5681" evidence="2">
    <location>
        <begin position="18"/>
        <end position="97"/>
    </location>
</feature>
<evidence type="ECO:0000313" key="4">
    <source>
        <dbReference type="Proteomes" id="UP001595379"/>
    </source>
</evidence>
<dbReference type="InterPro" id="IPR043736">
    <property type="entry name" value="DUF5681"/>
</dbReference>
<feature type="compositionally biased region" description="Acidic residues" evidence="1">
    <location>
        <begin position="1"/>
        <end position="10"/>
    </location>
</feature>
<gene>
    <name evidence="3" type="ORF">ACFOOR_05230</name>
</gene>
<feature type="region of interest" description="Disordered" evidence="1">
    <location>
        <begin position="1"/>
        <end position="38"/>
    </location>
</feature>
<sequence>MSDSSEDDYEVGYGKPPKSTRFKKGQSGNPRGRPKKLASTVAGQVSRLMREQYSARVNGEVVSMTGEEMIARRLMEKALKGDPKAFEKVHQLTNQHQAEIERIATIEHNPKPLVIELVHARIPEEECYKKPGERIHYSKEENTVTRESWPGYLPEEAKDSGSADITEEPNSDMPGDDDGDRGDDPDEVDDDDDVGGILGLG</sequence>
<comment type="caution">
    <text evidence="3">The sequence shown here is derived from an EMBL/GenBank/DDBJ whole genome shotgun (WGS) entry which is preliminary data.</text>
</comment>
<feature type="compositionally biased region" description="Basic and acidic residues" evidence="1">
    <location>
        <begin position="131"/>
        <end position="144"/>
    </location>
</feature>
<dbReference type="Pfam" id="PF18932">
    <property type="entry name" value="DUF5681"/>
    <property type="match status" value="1"/>
</dbReference>
<evidence type="ECO:0000259" key="2">
    <source>
        <dbReference type="Pfam" id="PF18932"/>
    </source>
</evidence>
<feature type="compositionally biased region" description="Acidic residues" evidence="1">
    <location>
        <begin position="165"/>
        <end position="194"/>
    </location>
</feature>
<organism evidence="3 4">
    <name type="scientific">Hyphobacterium vulgare</name>
    <dbReference type="NCBI Taxonomy" id="1736751"/>
    <lineage>
        <taxon>Bacteria</taxon>
        <taxon>Pseudomonadati</taxon>
        <taxon>Pseudomonadota</taxon>
        <taxon>Alphaproteobacteria</taxon>
        <taxon>Maricaulales</taxon>
        <taxon>Maricaulaceae</taxon>
        <taxon>Hyphobacterium</taxon>
    </lineage>
</organism>
<name>A0ABV6ZVL1_9PROT</name>
<dbReference type="EMBL" id="JBHRSV010000004">
    <property type="protein sequence ID" value="MFC2925501.1"/>
    <property type="molecule type" value="Genomic_DNA"/>
</dbReference>